<dbReference type="EMBL" id="CP009122">
    <property type="protein sequence ID" value="AJA09788.1"/>
    <property type="molecule type" value="Genomic_DNA"/>
</dbReference>
<keyword evidence="3" id="KW-1185">Reference proteome</keyword>
<gene>
    <name evidence="2" type="ORF">SKP52_14520</name>
</gene>
<dbReference type="RefSeq" id="WP_039575782.1">
    <property type="nucleotide sequence ID" value="NZ_CP009122.1"/>
</dbReference>
<dbReference type="SUPFAM" id="SSF52096">
    <property type="entry name" value="ClpP/crotonase"/>
    <property type="match status" value="1"/>
</dbReference>
<dbReference type="KEGG" id="sphk:SKP52_14520"/>
<evidence type="ECO:0000256" key="1">
    <source>
        <dbReference type="SAM" id="SignalP"/>
    </source>
</evidence>
<dbReference type="STRING" id="1515612.SKP52_14520"/>
<sequence>MNRWIKSVAALVGALACTAATPRGMDPDNPTCPAAPNWSDYKTMVLTPFQRSGETVLLAEGRVDSELPARLEKVLTDNPSISEIWIRSPGGDARAGNAAGLLIRKFSKERQMVTRIPSGWTCFSACNFVFMGGRARTIDPGGYFMVHMFTMTGDKNAIQSSVALGTESTTELISDVEREAALMATEDNDLLIRLDVSRDLLSDIMYRQKSIATGSDRSTRRCLTRKEALKYNVVNVDPD</sequence>
<evidence type="ECO:0008006" key="4">
    <source>
        <dbReference type="Google" id="ProtNLM"/>
    </source>
</evidence>
<reference evidence="2 3" key="1">
    <citation type="journal article" date="2015" name="Int. J. Syst. Evol. Microbiol.">
        <title>Description of Sphingopyxis fribergensis sp. nov. - a soil bacterium with the ability to degrade styrene and phenylacetic acid.</title>
        <authorList>
            <person name="Oelschlagel M."/>
            <person name="Ruckert C."/>
            <person name="Kalinowski J."/>
            <person name="Schmidt G."/>
            <person name="Schlomann M."/>
            <person name="Tischler D."/>
        </authorList>
    </citation>
    <scope>NUCLEOTIDE SEQUENCE [LARGE SCALE GENOMIC DNA]</scope>
    <source>
        <strain evidence="2 3">Kp5.2</strain>
    </source>
</reference>
<name>A0A0A7PKP3_9SPHN</name>
<organism evidence="2 3">
    <name type="scientific">Sphingopyxis fribergensis</name>
    <dbReference type="NCBI Taxonomy" id="1515612"/>
    <lineage>
        <taxon>Bacteria</taxon>
        <taxon>Pseudomonadati</taxon>
        <taxon>Pseudomonadota</taxon>
        <taxon>Alphaproteobacteria</taxon>
        <taxon>Sphingomonadales</taxon>
        <taxon>Sphingomonadaceae</taxon>
        <taxon>Sphingopyxis</taxon>
    </lineage>
</organism>
<dbReference type="Proteomes" id="UP000030907">
    <property type="component" value="Chromosome"/>
</dbReference>
<dbReference type="PROSITE" id="PS51257">
    <property type="entry name" value="PROKAR_LIPOPROTEIN"/>
    <property type="match status" value="1"/>
</dbReference>
<evidence type="ECO:0000313" key="3">
    <source>
        <dbReference type="Proteomes" id="UP000030907"/>
    </source>
</evidence>
<accession>A0A0A7PKP3</accession>
<dbReference type="InterPro" id="IPR029045">
    <property type="entry name" value="ClpP/crotonase-like_dom_sf"/>
</dbReference>
<evidence type="ECO:0000313" key="2">
    <source>
        <dbReference type="EMBL" id="AJA09788.1"/>
    </source>
</evidence>
<proteinExistence type="predicted"/>
<protein>
    <recommendedName>
        <fullName evidence="4">Secreted protein</fullName>
    </recommendedName>
</protein>
<feature type="chain" id="PRO_5002032227" description="Secreted protein" evidence="1">
    <location>
        <begin position="20"/>
        <end position="239"/>
    </location>
</feature>
<dbReference type="Gene3D" id="3.90.226.10">
    <property type="entry name" value="2-enoyl-CoA Hydratase, Chain A, domain 1"/>
    <property type="match status" value="1"/>
</dbReference>
<dbReference type="HOGENOM" id="CLU_1165225_0_0_5"/>
<feature type="signal peptide" evidence="1">
    <location>
        <begin position="1"/>
        <end position="19"/>
    </location>
</feature>
<dbReference type="AlphaFoldDB" id="A0A0A7PKP3"/>
<keyword evidence="1" id="KW-0732">Signal</keyword>